<organism evidence="2 3">
    <name type="scientific">Colletotrichum higginsianum (strain IMI 349063)</name>
    <name type="common">Crucifer anthracnose fungus</name>
    <dbReference type="NCBI Taxonomy" id="759273"/>
    <lineage>
        <taxon>Eukaryota</taxon>
        <taxon>Fungi</taxon>
        <taxon>Dikarya</taxon>
        <taxon>Ascomycota</taxon>
        <taxon>Pezizomycotina</taxon>
        <taxon>Sordariomycetes</taxon>
        <taxon>Hypocreomycetidae</taxon>
        <taxon>Glomerellales</taxon>
        <taxon>Glomerellaceae</taxon>
        <taxon>Colletotrichum</taxon>
        <taxon>Colletotrichum destructivum species complex</taxon>
    </lineage>
</organism>
<protein>
    <submittedName>
        <fullName evidence="2">DNA helicase</fullName>
    </submittedName>
</protein>
<keyword evidence="2" id="KW-0067">ATP-binding</keyword>
<keyword evidence="2" id="KW-0547">Nucleotide-binding</keyword>
<gene>
    <name evidence="2" type="ORF">CH63R_09606</name>
</gene>
<evidence type="ECO:0000256" key="1">
    <source>
        <dbReference type="SAM" id="MobiDB-lite"/>
    </source>
</evidence>
<accession>A0A1B7Y836</accession>
<feature type="region of interest" description="Disordered" evidence="1">
    <location>
        <begin position="1"/>
        <end position="22"/>
    </location>
</feature>
<dbReference type="VEuPathDB" id="FungiDB:CH63R_09606"/>
<keyword evidence="2" id="KW-0347">Helicase</keyword>
<dbReference type="KEGG" id="chig:CH63R_09606"/>
<dbReference type="EMBL" id="LTAN01000006">
    <property type="protein sequence ID" value="OBR08085.1"/>
    <property type="molecule type" value="Genomic_DNA"/>
</dbReference>
<keyword evidence="2" id="KW-0378">Hydrolase</keyword>
<dbReference type="GeneID" id="28868687"/>
<name>A0A1B7Y836_COLHI</name>
<dbReference type="AlphaFoldDB" id="A0A1B7Y836"/>
<dbReference type="RefSeq" id="XP_018156603.1">
    <property type="nucleotide sequence ID" value="XM_018304580.1"/>
</dbReference>
<evidence type="ECO:0000313" key="3">
    <source>
        <dbReference type="Proteomes" id="UP000092177"/>
    </source>
</evidence>
<reference evidence="3" key="1">
    <citation type="journal article" date="2017" name="BMC Genomics">
        <title>Gapless genome assembly of Colletotrichum higginsianum reveals chromosome structure and association of transposable elements with secondary metabolite gene clusters.</title>
        <authorList>
            <person name="Dallery J.-F."/>
            <person name="Lapalu N."/>
            <person name="Zampounis A."/>
            <person name="Pigne S."/>
            <person name="Luyten I."/>
            <person name="Amselem J."/>
            <person name="Wittenberg A.H.J."/>
            <person name="Zhou S."/>
            <person name="de Queiroz M.V."/>
            <person name="Robin G.P."/>
            <person name="Auger A."/>
            <person name="Hainaut M."/>
            <person name="Henrissat B."/>
            <person name="Kim K.-T."/>
            <person name="Lee Y.-H."/>
            <person name="Lespinet O."/>
            <person name="Schwartz D.C."/>
            <person name="Thon M.R."/>
            <person name="O'Connell R.J."/>
        </authorList>
    </citation>
    <scope>NUCLEOTIDE SEQUENCE [LARGE SCALE GENOMIC DNA]</scope>
    <source>
        <strain evidence="3">IMI 349063</strain>
    </source>
</reference>
<comment type="caution">
    <text evidence="2">The sequence shown here is derived from an EMBL/GenBank/DDBJ whole genome shotgun (WGS) entry which is preliminary data.</text>
</comment>
<keyword evidence="3" id="KW-1185">Reference proteome</keyword>
<dbReference type="GO" id="GO:0004386">
    <property type="term" value="F:helicase activity"/>
    <property type="evidence" value="ECO:0007669"/>
    <property type="project" value="UniProtKB-KW"/>
</dbReference>
<evidence type="ECO:0000313" key="2">
    <source>
        <dbReference type="EMBL" id="OBR08085.1"/>
    </source>
</evidence>
<proteinExistence type="predicted"/>
<dbReference type="Proteomes" id="UP000092177">
    <property type="component" value="Chromosome 6"/>
</dbReference>
<sequence>MSHSIPDQEGNATPEDAIEYKDMPPHRCIPSQEHKLRIKFPRGKFTHTIEEASPEVSARFPEGKRKGRCIVTVKLHSDARVSVLAFGIPFANHADPEVDGWVNKNTPIIDKTTTTLDSDKRREQGGQ</sequence>